<protein>
    <submittedName>
        <fullName evidence="1">Nitrous oxide reductase accessory protein NosL</fullName>
    </submittedName>
</protein>
<dbReference type="RefSeq" id="WP_210759774.1">
    <property type="nucleotide sequence ID" value="NZ_CP060139.1"/>
</dbReference>
<proteinExistence type="predicted"/>
<dbReference type="PANTHER" id="PTHR41247">
    <property type="entry name" value="HTH-TYPE TRANSCRIPTIONAL REPRESSOR YCNK"/>
    <property type="match status" value="1"/>
</dbReference>
<dbReference type="Pfam" id="PF05573">
    <property type="entry name" value="NosL"/>
    <property type="match status" value="1"/>
</dbReference>
<evidence type="ECO:0000313" key="1">
    <source>
        <dbReference type="EMBL" id="QNR25247.1"/>
    </source>
</evidence>
<gene>
    <name evidence="1" type="ORF">H4K34_05255</name>
</gene>
<dbReference type="SUPFAM" id="SSF160387">
    <property type="entry name" value="NosL/MerB-like"/>
    <property type="match status" value="1"/>
</dbReference>
<dbReference type="InterPro" id="IPR008719">
    <property type="entry name" value="N2O_reductase_NosL"/>
</dbReference>
<dbReference type="PANTHER" id="PTHR41247:SF1">
    <property type="entry name" value="HTH-TYPE TRANSCRIPTIONAL REPRESSOR YCNK"/>
    <property type="match status" value="1"/>
</dbReference>
<dbReference type="EMBL" id="CP060139">
    <property type="protein sequence ID" value="QNR25247.1"/>
    <property type="molecule type" value="Genomic_DNA"/>
</dbReference>
<dbReference type="KEGG" id="chyd:H4K34_05255"/>
<dbReference type="Proteomes" id="UP000516305">
    <property type="component" value="Chromosome"/>
</dbReference>
<accession>A0A7H0VHP9</accession>
<organism evidence="1 2">
    <name type="scientific">Croceimicrobium hydrocarbonivorans</name>
    <dbReference type="NCBI Taxonomy" id="2761580"/>
    <lineage>
        <taxon>Bacteria</taxon>
        <taxon>Pseudomonadati</taxon>
        <taxon>Bacteroidota</taxon>
        <taxon>Flavobacteriia</taxon>
        <taxon>Flavobacteriales</taxon>
        <taxon>Owenweeksiaceae</taxon>
        <taxon>Croceimicrobium</taxon>
    </lineage>
</organism>
<keyword evidence="2" id="KW-1185">Reference proteome</keyword>
<reference evidence="1 2" key="1">
    <citation type="submission" date="2020-08" db="EMBL/GenBank/DDBJ databases">
        <title>Croceimicrobium hydrocarbonivorans gen. nov., sp. nov., a novel marine bacterium isolated from a bacterial consortium that degrades polyethylene terephthalate.</title>
        <authorList>
            <person name="Liu R."/>
        </authorList>
    </citation>
    <scope>NUCLEOTIDE SEQUENCE [LARGE SCALE GENOMIC DNA]</scope>
    <source>
        <strain evidence="1 2">A20-9</strain>
    </source>
</reference>
<name>A0A7H0VHP9_9FLAO</name>
<dbReference type="AlphaFoldDB" id="A0A7H0VHP9"/>
<sequence>MSESKTHHIMKYFVLFAAISFLWGCKPEAKAIEYGKEACDYCRMSIVDERYAAQLVSTKGKSYSFDALECLLHYKSEHSEKWAMELVSDYQKPRHLIPAQGAWFLRSKNLPSPMGMYLTAVANEEEAKALQAQEGGSLYSYPELLAEFSTLPAL</sequence>
<evidence type="ECO:0000313" key="2">
    <source>
        <dbReference type="Proteomes" id="UP000516305"/>
    </source>
</evidence>